<name>A0ABU2ZW06_9GAMM</name>
<keyword evidence="5 7" id="KW-0456">Lyase</keyword>
<evidence type="ECO:0000313" key="8">
    <source>
        <dbReference type="EMBL" id="MDT0602126.1"/>
    </source>
</evidence>
<dbReference type="HAMAP" id="MF_02065">
    <property type="entry name" value="MltG"/>
    <property type="match status" value="1"/>
</dbReference>
<evidence type="ECO:0000256" key="7">
    <source>
        <dbReference type="HAMAP-Rule" id="MF_02065"/>
    </source>
</evidence>
<evidence type="ECO:0000256" key="1">
    <source>
        <dbReference type="ARBA" id="ARBA00022475"/>
    </source>
</evidence>
<gene>
    <name evidence="7 8" type="primary">mltG</name>
    <name evidence="8" type="ORF">RM573_00795</name>
</gene>
<accession>A0ABU2ZW06</accession>
<feature type="site" description="Important for catalytic activity" evidence="7">
    <location>
        <position position="218"/>
    </location>
</feature>
<dbReference type="PANTHER" id="PTHR30518:SF2">
    <property type="entry name" value="ENDOLYTIC MUREIN TRANSGLYCOSYLASE"/>
    <property type="match status" value="1"/>
</dbReference>
<evidence type="ECO:0000256" key="5">
    <source>
        <dbReference type="ARBA" id="ARBA00023239"/>
    </source>
</evidence>
<evidence type="ECO:0000256" key="2">
    <source>
        <dbReference type="ARBA" id="ARBA00022692"/>
    </source>
</evidence>
<dbReference type="Proteomes" id="UP001266357">
    <property type="component" value="Unassembled WGS sequence"/>
</dbReference>
<feature type="transmembrane region" description="Helical" evidence="7">
    <location>
        <begin position="7"/>
        <end position="28"/>
    </location>
</feature>
<keyword evidence="6 7" id="KW-0961">Cell wall biogenesis/degradation</keyword>
<protein>
    <recommendedName>
        <fullName evidence="7">Endolytic murein transglycosylase</fullName>
        <ecNumber evidence="7">4.2.2.29</ecNumber>
    </recommendedName>
    <alternativeName>
        <fullName evidence="7">Peptidoglycan lytic transglycosylase</fullName>
    </alternativeName>
    <alternativeName>
        <fullName evidence="7">Peptidoglycan polymerization terminase</fullName>
    </alternativeName>
</protein>
<keyword evidence="9" id="KW-1185">Reference proteome</keyword>
<dbReference type="EMBL" id="JAVRIF010000001">
    <property type="protein sequence ID" value="MDT0602126.1"/>
    <property type="molecule type" value="Genomic_DNA"/>
</dbReference>
<organism evidence="8 9">
    <name type="scientific">Thalassotalea castellviae</name>
    <dbReference type="NCBI Taxonomy" id="3075612"/>
    <lineage>
        <taxon>Bacteria</taxon>
        <taxon>Pseudomonadati</taxon>
        <taxon>Pseudomonadota</taxon>
        <taxon>Gammaproteobacteria</taxon>
        <taxon>Alteromonadales</taxon>
        <taxon>Colwelliaceae</taxon>
        <taxon>Thalassotalea</taxon>
    </lineage>
</organism>
<comment type="caution">
    <text evidence="8">The sequence shown here is derived from an EMBL/GenBank/DDBJ whole genome shotgun (WGS) entry which is preliminary data.</text>
</comment>
<evidence type="ECO:0000256" key="4">
    <source>
        <dbReference type="ARBA" id="ARBA00023136"/>
    </source>
</evidence>
<keyword evidence="3 7" id="KW-1133">Transmembrane helix</keyword>
<dbReference type="Gene3D" id="3.30.1490.480">
    <property type="entry name" value="Endolytic murein transglycosylase"/>
    <property type="match status" value="1"/>
</dbReference>
<dbReference type="InterPro" id="IPR003770">
    <property type="entry name" value="MLTG-like"/>
</dbReference>
<keyword evidence="1 7" id="KW-1003">Cell membrane</keyword>
<proteinExistence type="inferred from homology"/>
<dbReference type="RefSeq" id="WP_311575800.1">
    <property type="nucleotide sequence ID" value="NZ_JAVRIF010000001.1"/>
</dbReference>
<comment type="similarity">
    <text evidence="7">Belongs to the transglycosylase MltG family.</text>
</comment>
<comment type="function">
    <text evidence="7">Functions as a peptidoglycan terminase that cleaves nascent peptidoglycan strands endolytically to terminate their elongation.</text>
</comment>
<dbReference type="NCBIfam" id="TIGR00247">
    <property type="entry name" value="endolytic transglycosylase MltG"/>
    <property type="match status" value="1"/>
</dbReference>
<sequence length="334" mass="38395">MTRLTKMTIAGFFIVCMFLIALVAVTYLKINDTNLLVKETFITIEPGTTFNRFTKKLQNNGVVATRFWLRNYIRLNNQFAQIKAGTYLIKPGQSYRSILSMIAQGDEHQYFITFVEGSTFKQWLAQLKERSEITQRLQSPESISQMLESLGIKQANPEGLFFPDTYAFTYKTTDIEVLKKAYLKMKQQLDIAWNTRAIGLPYENAYQALIMASIIEKESGQFSEHRRISSVFINRLNENMRLQTDPTVIYGLGERYQGDIKRKHLREKTPYNTYRINGLPPTPIAMPGLSALEAAMHPEETDYFYFVSNGQGKHIFSTTLAEHNKAVAKYQLGK</sequence>
<reference evidence="8 9" key="1">
    <citation type="submission" date="2023-09" db="EMBL/GenBank/DDBJ databases">
        <authorList>
            <person name="Rey-Velasco X."/>
        </authorList>
    </citation>
    <scope>NUCLEOTIDE SEQUENCE [LARGE SCALE GENOMIC DNA]</scope>
    <source>
        <strain evidence="8 9">W431</strain>
    </source>
</reference>
<comment type="subcellular location">
    <subcellularLocation>
        <location evidence="7">Cell inner membrane</location>
        <topology evidence="7">Single-pass membrane protein</topology>
    </subcellularLocation>
</comment>
<evidence type="ECO:0000256" key="6">
    <source>
        <dbReference type="ARBA" id="ARBA00023316"/>
    </source>
</evidence>
<dbReference type="CDD" id="cd08010">
    <property type="entry name" value="MltG_like"/>
    <property type="match status" value="1"/>
</dbReference>
<dbReference type="Gene3D" id="3.30.160.60">
    <property type="entry name" value="Classic Zinc Finger"/>
    <property type="match status" value="1"/>
</dbReference>
<keyword evidence="7" id="KW-0997">Cell inner membrane</keyword>
<evidence type="ECO:0000256" key="3">
    <source>
        <dbReference type="ARBA" id="ARBA00022989"/>
    </source>
</evidence>
<dbReference type="Pfam" id="PF02618">
    <property type="entry name" value="YceG"/>
    <property type="match status" value="1"/>
</dbReference>
<keyword evidence="4 7" id="KW-0472">Membrane</keyword>
<dbReference type="PANTHER" id="PTHR30518">
    <property type="entry name" value="ENDOLYTIC MUREIN TRANSGLYCOSYLASE"/>
    <property type="match status" value="1"/>
</dbReference>
<keyword evidence="2 7" id="KW-0812">Transmembrane</keyword>
<evidence type="ECO:0000313" key="9">
    <source>
        <dbReference type="Proteomes" id="UP001266357"/>
    </source>
</evidence>
<dbReference type="EC" id="4.2.2.29" evidence="7"/>
<comment type="catalytic activity">
    <reaction evidence="7">
        <text>a peptidoglycan chain = a peptidoglycan chain with N-acetyl-1,6-anhydromuramyl-[peptide] at the reducing end + a peptidoglycan chain with N-acetylglucosamine at the non-reducing end.</text>
        <dbReference type="EC" id="4.2.2.29"/>
    </reaction>
</comment>